<keyword evidence="7" id="KW-0963">Cytoplasm</keyword>
<keyword evidence="5 7" id="KW-0648">Protein biosynthesis</keyword>
<comment type="caution">
    <text evidence="7">Lacks conserved residue(s) required for the propagation of feature annotation.</text>
</comment>
<dbReference type="PRINTS" id="PR00987">
    <property type="entry name" value="TRNASYNTHGLU"/>
</dbReference>
<dbReference type="RefSeq" id="WP_052881194.1">
    <property type="nucleotide sequence ID" value="NZ_CP010904.1"/>
</dbReference>
<dbReference type="Pfam" id="PF00749">
    <property type="entry name" value="tRNA-synt_1c"/>
    <property type="match status" value="2"/>
</dbReference>
<feature type="short sequence motif" description="'HIGH' region" evidence="7">
    <location>
        <begin position="9"/>
        <end position="19"/>
    </location>
</feature>
<keyword evidence="11" id="KW-1185">Reference proteome</keyword>
<gene>
    <name evidence="7 10" type="primary">gltX</name>
    <name evidence="10" type="ORF">L21SP4_00526</name>
</gene>
<dbReference type="InterPro" id="IPR045462">
    <property type="entry name" value="aa-tRNA-synth_I_cd-bd"/>
</dbReference>
<dbReference type="InterPro" id="IPR008925">
    <property type="entry name" value="aa_tRNA-synth_I_cd-bd_sf"/>
</dbReference>
<dbReference type="InterPro" id="IPR033910">
    <property type="entry name" value="GluRS_core"/>
</dbReference>
<feature type="domain" description="Aminoacyl-tRNA synthetase class I anticodon-binding" evidence="9">
    <location>
        <begin position="394"/>
        <end position="522"/>
    </location>
</feature>
<keyword evidence="6 7" id="KW-0030">Aminoacyl-tRNA synthetase</keyword>
<reference evidence="11" key="1">
    <citation type="submission" date="2015-02" db="EMBL/GenBank/DDBJ databases">
        <title>Description and complete genome sequence of the first cultured representative of the subdivision 5 of the Verrucomicrobia phylum.</title>
        <authorList>
            <person name="Spring S."/>
            <person name="Bunk B."/>
            <person name="Sproer C."/>
            <person name="Klenk H.-P."/>
        </authorList>
    </citation>
    <scope>NUCLEOTIDE SEQUENCE [LARGE SCALE GENOMIC DNA]</scope>
    <source>
        <strain evidence="11">L21-Fru-AB</strain>
    </source>
</reference>
<dbReference type="Proteomes" id="UP000035268">
    <property type="component" value="Chromosome"/>
</dbReference>
<feature type="binding site" evidence="7">
    <location>
        <position position="300"/>
    </location>
    <ligand>
        <name>ATP</name>
        <dbReference type="ChEBI" id="CHEBI:30616"/>
    </ligand>
</feature>
<evidence type="ECO:0000256" key="5">
    <source>
        <dbReference type="ARBA" id="ARBA00022917"/>
    </source>
</evidence>
<dbReference type="PROSITE" id="PS00178">
    <property type="entry name" value="AA_TRNA_LIGASE_I"/>
    <property type="match status" value="1"/>
</dbReference>
<comment type="catalytic activity">
    <reaction evidence="7">
        <text>tRNA(Glu) + L-glutamate + ATP = L-glutamyl-tRNA(Glu) + AMP + diphosphate</text>
        <dbReference type="Rhea" id="RHEA:23540"/>
        <dbReference type="Rhea" id="RHEA-COMP:9663"/>
        <dbReference type="Rhea" id="RHEA-COMP:9680"/>
        <dbReference type="ChEBI" id="CHEBI:29985"/>
        <dbReference type="ChEBI" id="CHEBI:30616"/>
        <dbReference type="ChEBI" id="CHEBI:33019"/>
        <dbReference type="ChEBI" id="CHEBI:78442"/>
        <dbReference type="ChEBI" id="CHEBI:78520"/>
        <dbReference type="ChEBI" id="CHEBI:456215"/>
        <dbReference type="EC" id="6.1.1.17"/>
    </reaction>
</comment>
<dbReference type="PANTHER" id="PTHR43311">
    <property type="entry name" value="GLUTAMATE--TRNA LIGASE"/>
    <property type="match status" value="1"/>
</dbReference>
<dbReference type="GO" id="GO:0000049">
    <property type="term" value="F:tRNA binding"/>
    <property type="evidence" value="ECO:0007669"/>
    <property type="project" value="InterPro"/>
</dbReference>
<keyword evidence="4 7" id="KW-0067">ATP-binding</keyword>
<dbReference type="InterPro" id="IPR014729">
    <property type="entry name" value="Rossmann-like_a/b/a_fold"/>
</dbReference>
<dbReference type="GO" id="GO:0006424">
    <property type="term" value="P:glutamyl-tRNA aminoacylation"/>
    <property type="evidence" value="ECO:0007669"/>
    <property type="project" value="UniProtKB-UniRule"/>
</dbReference>
<dbReference type="GO" id="GO:0005524">
    <property type="term" value="F:ATP binding"/>
    <property type="evidence" value="ECO:0007669"/>
    <property type="project" value="UniProtKB-UniRule"/>
</dbReference>
<dbReference type="Gene3D" id="1.10.10.350">
    <property type="match status" value="1"/>
</dbReference>
<dbReference type="PATRIC" id="fig|1609981.3.peg.547"/>
<dbReference type="GO" id="GO:0005829">
    <property type="term" value="C:cytosol"/>
    <property type="evidence" value="ECO:0007669"/>
    <property type="project" value="TreeGrafter"/>
</dbReference>
<protein>
    <recommendedName>
        <fullName evidence="7">Glutamate--tRNA ligase</fullName>
        <ecNumber evidence="7">6.1.1.17</ecNumber>
    </recommendedName>
    <alternativeName>
        <fullName evidence="7">Glutamyl-tRNA synthetase</fullName>
        <shortName evidence="7">GluRS</shortName>
    </alternativeName>
</protein>
<dbReference type="OrthoDB" id="9807503at2"/>
<proteinExistence type="inferred from homology"/>
<dbReference type="NCBIfam" id="TIGR00464">
    <property type="entry name" value="gltX_bact"/>
    <property type="match status" value="1"/>
</dbReference>
<dbReference type="HAMAP" id="MF_00022">
    <property type="entry name" value="Glu_tRNA_synth_type1"/>
    <property type="match status" value="1"/>
</dbReference>
<accession>A0A0G3EBW9</accession>
<evidence type="ECO:0000256" key="4">
    <source>
        <dbReference type="ARBA" id="ARBA00022840"/>
    </source>
</evidence>
<dbReference type="GO" id="GO:0008270">
    <property type="term" value="F:zinc ion binding"/>
    <property type="evidence" value="ECO:0007669"/>
    <property type="project" value="InterPro"/>
</dbReference>
<dbReference type="InterPro" id="IPR001412">
    <property type="entry name" value="aa-tRNA-synth_I_CS"/>
</dbReference>
<keyword evidence="3 7" id="KW-0547">Nucleotide-binding</keyword>
<comment type="function">
    <text evidence="7">Catalyzes the attachment of glutamate to tRNA(Glu) in a two-step reaction: glutamate is first activated by ATP to form Glu-AMP and then transferred to the acceptor end of tRNA(Glu).</text>
</comment>
<evidence type="ECO:0000256" key="6">
    <source>
        <dbReference type="ARBA" id="ARBA00023146"/>
    </source>
</evidence>
<dbReference type="AlphaFoldDB" id="A0A0G3EBW9"/>
<dbReference type="CDD" id="cd00808">
    <property type="entry name" value="GluRS_core"/>
    <property type="match status" value="1"/>
</dbReference>
<feature type="domain" description="Glutamyl/glutaminyl-tRNA synthetase class Ib catalytic" evidence="8">
    <location>
        <begin position="3"/>
        <end position="98"/>
    </location>
</feature>
<dbReference type="Gene3D" id="3.40.50.620">
    <property type="entry name" value="HUPs"/>
    <property type="match status" value="2"/>
</dbReference>
<dbReference type="SUPFAM" id="SSF52374">
    <property type="entry name" value="Nucleotidylyl transferase"/>
    <property type="match status" value="1"/>
</dbReference>
<comment type="similarity">
    <text evidence="1 7">Belongs to the class-I aminoacyl-tRNA synthetase family. Glutamate--tRNA ligase type 1 subfamily.</text>
</comment>
<evidence type="ECO:0000259" key="9">
    <source>
        <dbReference type="Pfam" id="PF19269"/>
    </source>
</evidence>
<comment type="subcellular location">
    <subcellularLocation>
        <location evidence="7">Cytoplasm</location>
    </subcellularLocation>
</comment>
<evidence type="ECO:0000313" key="10">
    <source>
        <dbReference type="EMBL" id="AKJ63798.1"/>
    </source>
</evidence>
<dbReference type="InterPro" id="IPR020058">
    <property type="entry name" value="Glu/Gln-tRNA-synth_Ib_cat-dom"/>
</dbReference>
<evidence type="ECO:0000256" key="1">
    <source>
        <dbReference type="ARBA" id="ARBA00007894"/>
    </source>
</evidence>
<dbReference type="Pfam" id="PF19269">
    <property type="entry name" value="Anticodon_2"/>
    <property type="match status" value="1"/>
</dbReference>
<evidence type="ECO:0000259" key="8">
    <source>
        <dbReference type="Pfam" id="PF00749"/>
    </source>
</evidence>
<dbReference type="SUPFAM" id="SSF48163">
    <property type="entry name" value="An anticodon-binding domain of class I aminoacyl-tRNA synthetases"/>
    <property type="match status" value="1"/>
</dbReference>
<dbReference type="InterPro" id="IPR004527">
    <property type="entry name" value="Glu-tRNA-ligase_bac/mito"/>
</dbReference>
<name>A0A0G3EBW9_9BACT</name>
<evidence type="ECO:0000313" key="11">
    <source>
        <dbReference type="Proteomes" id="UP000035268"/>
    </source>
</evidence>
<feature type="domain" description="Glutamyl/glutaminyl-tRNA synthetase class Ib catalytic" evidence="8">
    <location>
        <begin position="194"/>
        <end position="366"/>
    </location>
</feature>
<dbReference type="InterPro" id="IPR020751">
    <property type="entry name" value="aa-tRNA-synth_I_codon-bd_sub2"/>
</dbReference>
<keyword evidence="2 7" id="KW-0436">Ligase</keyword>
<dbReference type="EC" id="6.1.1.17" evidence="7"/>
<dbReference type="InterPro" id="IPR000924">
    <property type="entry name" value="Glu/Gln-tRNA-synth"/>
</dbReference>
<dbReference type="InterPro" id="IPR049940">
    <property type="entry name" value="GluQ/Sye"/>
</dbReference>
<evidence type="ECO:0000256" key="3">
    <source>
        <dbReference type="ARBA" id="ARBA00022741"/>
    </source>
</evidence>
<evidence type="ECO:0000256" key="7">
    <source>
        <dbReference type="HAMAP-Rule" id="MF_00022"/>
    </source>
</evidence>
<dbReference type="STRING" id="1307763.L21SP4_00526"/>
<dbReference type="KEGG" id="vbl:L21SP4_00526"/>
<reference evidence="10 11" key="2">
    <citation type="journal article" date="2016" name="ISME J.">
        <title>Characterization of the first cultured representative of Verrucomicrobia subdivision 5 indicates the proposal of a novel phylum.</title>
        <authorList>
            <person name="Spring S."/>
            <person name="Bunk B."/>
            <person name="Sproer C."/>
            <person name="Schumann P."/>
            <person name="Rohde M."/>
            <person name="Tindall B.J."/>
            <person name="Klenk H.P."/>
        </authorList>
    </citation>
    <scope>NUCLEOTIDE SEQUENCE [LARGE SCALE GENOMIC DNA]</scope>
    <source>
        <strain evidence="10 11">L21-Fru-AB</strain>
    </source>
</reference>
<dbReference type="EMBL" id="CP010904">
    <property type="protein sequence ID" value="AKJ63798.1"/>
    <property type="molecule type" value="Genomic_DNA"/>
</dbReference>
<dbReference type="PANTHER" id="PTHR43311:SF2">
    <property type="entry name" value="GLUTAMATE--TRNA LIGASE, MITOCHONDRIAL-RELATED"/>
    <property type="match status" value="1"/>
</dbReference>
<evidence type="ECO:0000256" key="2">
    <source>
        <dbReference type="ARBA" id="ARBA00022598"/>
    </source>
</evidence>
<organism evidence="10 11">
    <name type="scientific">Kiritimatiella glycovorans</name>
    <dbReference type="NCBI Taxonomy" id="1307763"/>
    <lineage>
        <taxon>Bacteria</taxon>
        <taxon>Pseudomonadati</taxon>
        <taxon>Kiritimatiellota</taxon>
        <taxon>Kiritimatiellia</taxon>
        <taxon>Kiritimatiellales</taxon>
        <taxon>Kiritimatiellaceae</taxon>
        <taxon>Kiritimatiella</taxon>
    </lineage>
</organism>
<comment type="subunit">
    <text evidence="7">Monomer.</text>
</comment>
<sequence>MTVRTRFAPSPTGKVHIGNIRAAIYNQLFARHEGGVFTLRIEDTDRERSTPEAIEYLFDVLQWLGLDSDETPLYQSQRREAHLDAARRLEQDGTVYRHAKGEGGEALLFRIPWRADEIPGVEELGPAERALHPDHPVRLDHTGIRYSAVSRKGKPVDTTACLAGFADLRLFDANGQRLFSIGEHIEGILEGRHSFEIDNAARMTFTRRSIGFDDEVRGRLTKPLDDLKDFVLVRSDGSPVFHLANICDDLHQRITHIIRGEDHVENTFRHLFLYHALGARPPAYAHLPMIVNAQGKPYSKRDGDAFVGDFREKGVLPEALYNYLALLGWSPGGDREKLDRESMVKEFSLDRVQASPARVDLNKLAWLNGEYLREKPHEEVLAGCRSALTKRGLEPADPDRLRDIVMLFGDRFRTVDEFAEQAAFFFTDEFETDEKAARKHLAAPHGPEVLDAIRERFAALDPFEASRIQDTLRHLAEERGEGFGKIMTPLRVAISGQKGGPDLAETAALLGRDTVLRRIGRAAARSGA</sequence>
<dbReference type="GO" id="GO:0004818">
    <property type="term" value="F:glutamate-tRNA ligase activity"/>
    <property type="evidence" value="ECO:0007669"/>
    <property type="project" value="UniProtKB-UniRule"/>
</dbReference>